<keyword evidence="1" id="KW-0812">Transmembrane</keyword>
<dbReference type="Proteomes" id="UP000287166">
    <property type="component" value="Unassembled WGS sequence"/>
</dbReference>
<sequence>MLLSLTGHRICSYWPWLWMCALRRRRDSDPDLEHGEMSLVALGRSSFALSIERATLIYEASTKRSLAYIYVVASSLFMASHYLLPQVHIFHSADSPLAS</sequence>
<name>A0A401H146_9APHY</name>
<keyword evidence="1" id="KW-1133">Transmembrane helix</keyword>
<keyword evidence="3" id="KW-1185">Reference proteome</keyword>
<dbReference type="GeneID" id="38785073"/>
<reference evidence="2 3" key="1">
    <citation type="journal article" date="2018" name="Sci. Rep.">
        <title>Genome sequence of the cauliflower mushroom Sparassis crispa (Hanabiratake) and its association with beneficial usage.</title>
        <authorList>
            <person name="Kiyama R."/>
            <person name="Furutani Y."/>
            <person name="Kawaguchi K."/>
            <person name="Nakanishi T."/>
        </authorList>
    </citation>
    <scope>NUCLEOTIDE SEQUENCE [LARGE SCALE GENOMIC DNA]</scope>
</reference>
<dbReference type="RefSeq" id="XP_027619069.1">
    <property type="nucleotide sequence ID" value="XM_027763268.1"/>
</dbReference>
<accession>A0A401H146</accession>
<evidence type="ECO:0000256" key="1">
    <source>
        <dbReference type="SAM" id="Phobius"/>
    </source>
</evidence>
<gene>
    <name evidence="2" type="ORF">SCP_1203860</name>
</gene>
<feature type="transmembrane region" description="Helical" evidence="1">
    <location>
        <begin position="66"/>
        <end position="84"/>
    </location>
</feature>
<dbReference type="EMBL" id="BFAD01000012">
    <property type="protein sequence ID" value="GBE88156.1"/>
    <property type="molecule type" value="Genomic_DNA"/>
</dbReference>
<comment type="caution">
    <text evidence="2">The sequence shown here is derived from an EMBL/GenBank/DDBJ whole genome shotgun (WGS) entry which is preliminary data.</text>
</comment>
<evidence type="ECO:0000313" key="2">
    <source>
        <dbReference type="EMBL" id="GBE88156.1"/>
    </source>
</evidence>
<dbReference type="InParanoid" id="A0A401H146"/>
<dbReference type="AlphaFoldDB" id="A0A401H146"/>
<proteinExistence type="predicted"/>
<organism evidence="2 3">
    <name type="scientific">Sparassis crispa</name>
    <dbReference type="NCBI Taxonomy" id="139825"/>
    <lineage>
        <taxon>Eukaryota</taxon>
        <taxon>Fungi</taxon>
        <taxon>Dikarya</taxon>
        <taxon>Basidiomycota</taxon>
        <taxon>Agaricomycotina</taxon>
        <taxon>Agaricomycetes</taxon>
        <taxon>Polyporales</taxon>
        <taxon>Sparassidaceae</taxon>
        <taxon>Sparassis</taxon>
    </lineage>
</organism>
<keyword evidence="1" id="KW-0472">Membrane</keyword>
<protein>
    <submittedName>
        <fullName evidence="2">Uncharacterized protein</fullName>
    </submittedName>
</protein>
<evidence type="ECO:0000313" key="3">
    <source>
        <dbReference type="Proteomes" id="UP000287166"/>
    </source>
</evidence>